<name>A0A4R2JQN1_9PSEU</name>
<dbReference type="Gene3D" id="1.20.1540.10">
    <property type="entry name" value="Rhomboid-like"/>
    <property type="match status" value="1"/>
</dbReference>
<evidence type="ECO:0000313" key="8">
    <source>
        <dbReference type="EMBL" id="TCO62541.1"/>
    </source>
</evidence>
<dbReference type="InterPro" id="IPR035952">
    <property type="entry name" value="Rhomboid-like_sf"/>
</dbReference>
<keyword evidence="4 6" id="KW-0472">Membrane</keyword>
<feature type="transmembrane region" description="Helical" evidence="6">
    <location>
        <begin position="135"/>
        <end position="154"/>
    </location>
</feature>
<gene>
    <name evidence="8" type="ORF">EV192_102680</name>
</gene>
<keyword evidence="2 6" id="KW-0812">Transmembrane</keyword>
<feature type="region of interest" description="Disordered" evidence="5">
    <location>
        <begin position="1"/>
        <end position="20"/>
    </location>
</feature>
<keyword evidence="9" id="KW-1185">Reference proteome</keyword>
<evidence type="ECO:0000256" key="6">
    <source>
        <dbReference type="SAM" id="Phobius"/>
    </source>
</evidence>
<dbReference type="InterPro" id="IPR022764">
    <property type="entry name" value="Peptidase_S54_rhomboid_dom"/>
</dbReference>
<evidence type="ECO:0000256" key="1">
    <source>
        <dbReference type="ARBA" id="ARBA00004141"/>
    </source>
</evidence>
<feature type="transmembrane region" description="Helical" evidence="6">
    <location>
        <begin position="191"/>
        <end position="208"/>
    </location>
</feature>
<evidence type="ECO:0000256" key="3">
    <source>
        <dbReference type="ARBA" id="ARBA00022989"/>
    </source>
</evidence>
<evidence type="ECO:0000256" key="2">
    <source>
        <dbReference type="ARBA" id="ARBA00022692"/>
    </source>
</evidence>
<evidence type="ECO:0000313" key="9">
    <source>
        <dbReference type="Proteomes" id="UP000295680"/>
    </source>
</evidence>
<dbReference type="GO" id="GO:0006508">
    <property type="term" value="P:proteolysis"/>
    <property type="evidence" value="ECO:0007669"/>
    <property type="project" value="UniProtKB-KW"/>
</dbReference>
<reference evidence="8 9" key="1">
    <citation type="submission" date="2019-03" db="EMBL/GenBank/DDBJ databases">
        <title>Genomic Encyclopedia of Type Strains, Phase IV (KMG-IV): sequencing the most valuable type-strain genomes for metagenomic binning, comparative biology and taxonomic classification.</title>
        <authorList>
            <person name="Goeker M."/>
        </authorList>
    </citation>
    <scope>NUCLEOTIDE SEQUENCE [LARGE SCALE GENOMIC DNA]</scope>
    <source>
        <strain evidence="8 9">DSM 45934</strain>
    </source>
</reference>
<dbReference type="EMBL" id="SLWS01000002">
    <property type="protein sequence ID" value="TCO62541.1"/>
    <property type="molecule type" value="Genomic_DNA"/>
</dbReference>
<feature type="compositionally biased region" description="Pro residues" evidence="5">
    <location>
        <begin position="10"/>
        <end position="20"/>
    </location>
</feature>
<dbReference type="Proteomes" id="UP000295680">
    <property type="component" value="Unassembled WGS sequence"/>
</dbReference>
<dbReference type="PANTHER" id="PTHR43066:SF11">
    <property type="entry name" value="PEPTIDASE S54 RHOMBOID DOMAIN-CONTAINING PROTEIN"/>
    <property type="match status" value="1"/>
</dbReference>
<keyword evidence="3 6" id="KW-1133">Transmembrane helix</keyword>
<protein>
    <submittedName>
        <fullName evidence="8">Membrane associated rhomboid family serine protease</fullName>
    </submittedName>
</protein>
<dbReference type="RefSeq" id="WP_243726787.1">
    <property type="nucleotide sequence ID" value="NZ_SLWS01000002.1"/>
</dbReference>
<organism evidence="8 9">
    <name type="scientific">Actinocrispum wychmicini</name>
    <dbReference type="NCBI Taxonomy" id="1213861"/>
    <lineage>
        <taxon>Bacteria</taxon>
        <taxon>Bacillati</taxon>
        <taxon>Actinomycetota</taxon>
        <taxon>Actinomycetes</taxon>
        <taxon>Pseudonocardiales</taxon>
        <taxon>Pseudonocardiaceae</taxon>
        <taxon>Actinocrispum</taxon>
    </lineage>
</organism>
<keyword evidence="8" id="KW-0645">Protease</keyword>
<dbReference type="PANTHER" id="PTHR43066">
    <property type="entry name" value="RHOMBOID-RELATED PROTEIN"/>
    <property type="match status" value="1"/>
</dbReference>
<evidence type="ECO:0000256" key="5">
    <source>
        <dbReference type="SAM" id="MobiDB-lite"/>
    </source>
</evidence>
<feature type="transmembrane region" description="Helical" evidence="6">
    <location>
        <begin position="161"/>
        <end position="179"/>
    </location>
</feature>
<evidence type="ECO:0000259" key="7">
    <source>
        <dbReference type="Pfam" id="PF01694"/>
    </source>
</evidence>
<comment type="subcellular location">
    <subcellularLocation>
        <location evidence="1">Membrane</location>
        <topology evidence="1">Multi-pass membrane protein</topology>
    </subcellularLocation>
</comment>
<dbReference type="SUPFAM" id="SSF144091">
    <property type="entry name" value="Rhomboid-like"/>
    <property type="match status" value="1"/>
</dbReference>
<feature type="transmembrane region" description="Helical" evidence="6">
    <location>
        <begin position="34"/>
        <end position="55"/>
    </location>
</feature>
<comment type="caution">
    <text evidence="8">The sequence shown here is derived from an EMBL/GenBank/DDBJ whole genome shotgun (WGS) entry which is preliminary data.</text>
</comment>
<keyword evidence="8" id="KW-0378">Hydrolase</keyword>
<sequence>MDPIGLTGPTEPPKPPKPPVPAARRVLPDRPLQAITVVGAFVALLFAIEVVNSMSDGALSTHGIWPRTPDQWDGILWAPLLHANWDHLLANALPLLVLGLLATSGGMGQFLGVTAIIWLASGFGTFLIGHAGVHIGASGVIFGYLTFLLVRGVFVRSVPQVLIAVAVFAMYGTVLWGVLPNQPGVSWEGHLSGAVGGILAAWLVGRAWRESVKTQGFT</sequence>
<dbReference type="GO" id="GO:0016020">
    <property type="term" value="C:membrane"/>
    <property type="evidence" value="ECO:0007669"/>
    <property type="project" value="UniProtKB-SubCell"/>
</dbReference>
<proteinExistence type="predicted"/>
<evidence type="ECO:0000256" key="4">
    <source>
        <dbReference type="ARBA" id="ARBA00023136"/>
    </source>
</evidence>
<dbReference type="Pfam" id="PF01694">
    <property type="entry name" value="Rhomboid"/>
    <property type="match status" value="1"/>
</dbReference>
<accession>A0A4R2JQN1</accession>
<dbReference type="AlphaFoldDB" id="A0A4R2JQN1"/>
<dbReference type="GO" id="GO:0004252">
    <property type="term" value="F:serine-type endopeptidase activity"/>
    <property type="evidence" value="ECO:0007669"/>
    <property type="project" value="InterPro"/>
</dbReference>
<feature type="domain" description="Peptidase S54 rhomboid" evidence="7">
    <location>
        <begin position="71"/>
        <end position="206"/>
    </location>
</feature>